<dbReference type="EMBL" id="JAAZSR010000095">
    <property type="protein sequence ID" value="NKX50479.1"/>
    <property type="molecule type" value="Genomic_DNA"/>
</dbReference>
<reference evidence="6 7" key="1">
    <citation type="submission" date="2020-04" db="EMBL/GenBank/DDBJ databases">
        <authorList>
            <person name="Liu S."/>
        </authorList>
    </citation>
    <scope>NUCLEOTIDE SEQUENCE [LARGE SCALE GENOMIC DNA]</scope>
    <source>
        <strain evidence="6 7">CGMCC 1.15091</strain>
    </source>
</reference>
<dbReference type="PROSITE" id="PS50853">
    <property type="entry name" value="FN3"/>
    <property type="match status" value="1"/>
</dbReference>
<protein>
    <recommendedName>
        <fullName evidence="5">Fibronectin type-III domain-containing protein</fullName>
    </recommendedName>
</protein>
<dbReference type="SUPFAM" id="SSF49265">
    <property type="entry name" value="Fibronectin type III"/>
    <property type="match status" value="1"/>
</dbReference>
<feature type="non-terminal residue" evidence="6">
    <location>
        <position position="766"/>
    </location>
</feature>
<feature type="region of interest" description="Disordered" evidence="4">
    <location>
        <begin position="23"/>
        <end position="59"/>
    </location>
</feature>
<dbReference type="Gene3D" id="2.120.10.30">
    <property type="entry name" value="TolB, C-terminal domain"/>
    <property type="match status" value="1"/>
</dbReference>
<evidence type="ECO:0000256" key="3">
    <source>
        <dbReference type="ARBA" id="ARBA00023326"/>
    </source>
</evidence>
<proteinExistence type="predicted"/>
<keyword evidence="2" id="KW-0326">Glycosidase</keyword>
<keyword evidence="2" id="KW-0378">Hydrolase</keyword>
<keyword evidence="3" id="KW-0624">Polysaccharide degradation</keyword>
<name>A0ABX1JQ42_9MICC</name>
<dbReference type="InterPro" id="IPR011042">
    <property type="entry name" value="6-blade_b-propeller_TolB-like"/>
</dbReference>
<sequence>GPHEVVVEYFQEGGEAFAEIGYQQQGGDGEAPAAPADLAAKAVPAPRAGDGKGAKEDKAGTAGAIELTWSGSESPDAASYRVYRGPSDASAGGLEPLAGAESLDGTEFVDSTAEPEAAYSYGVTALDAAGNESPLSLTTTAMVGAAALDATAAPSGPAATAGDGSVTLTWTASAGADIAGYRVYRSLQPVVPETGELYSGATPLTRTTFTGTAATNGTTYFYVVTAVDLAGAESPPSNEAWAVPNPPNTTLVKVDFTATGETPATGYAADWGQAFGPRSDANQGSGLSYGWKTLDGNPLSLVGNGRDRGRAGIDERLDSVLHMQYGDDPGTNGIKTEGQWELAVPDGLYEVTVAAGDMRHASGYDSLHAINVEAGDGIETFQSTDGQQNLAKTVTVGVWDGALTITAAGGRNTKIAYIDVVGKPRAPHVDTMRPDNRTTGHDPADGVSATIRVPYAGVGVDAATLPGNVHIYETATGAEVPSSTGTSGGNDVISTQPDAPLKPNTSYRFEVTAGVKDNFGASFVPFTSVFTTGAGVTETPAEATPLTGISFDKVEQPEAAGYYWSSMAFGPDGKLYASSIGQGISRFTVAEDGSLTAREDLGYEGRAIIGLVFDKSATADDLKVWITSTSANTFNETGEWVSGVSLLTGASLENEARILEHLPRSQADHLTNPMASGLDGRLYFLQGSNQAAGGLDNSWGQRGEQLLTAAVLVFDPDHSAVRQAAATGVPIDVKTAQGGTYDPYQPGAPLQIHATGIRNAYDLVWH</sequence>
<organism evidence="6 7">
    <name type="scientific">Arthrobacter deserti</name>
    <dbReference type="NCBI Taxonomy" id="1742687"/>
    <lineage>
        <taxon>Bacteria</taxon>
        <taxon>Bacillati</taxon>
        <taxon>Actinomycetota</taxon>
        <taxon>Actinomycetes</taxon>
        <taxon>Micrococcales</taxon>
        <taxon>Micrococcaceae</taxon>
        <taxon>Arthrobacter</taxon>
    </lineage>
</organism>
<accession>A0ABX1JQ42</accession>
<evidence type="ECO:0000259" key="5">
    <source>
        <dbReference type="PROSITE" id="PS50853"/>
    </source>
</evidence>
<feature type="compositionally biased region" description="Low complexity" evidence="4">
    <location>
        <begin position="31"/>
        <end position="48"/>
    </location>
</feature>
<evidence type="ECO:0000256" key="1">
    <source>
        <dbReference type="ARBA" id="ARBA00022729"/>
    </source>
</evidence>
<dbReference type="SUPFAM" id="SSF49785">
    <property type="entry name" value="Galactose-binding domain-like"/>
    <property type="match status" value="1"/>
</dbReference>
<dbReference type="Gene3D" id="2.60.120.430">
    <property type="entry name" value="Galactose-binding lectin"/>
    <property type="match status" value="1"/>
</dbReference>
<feature type="region of interest" description="Disordered" evidence="4">
    <location>
        <begin position="479"/>
        <end position="501"/>
    </location>
</feature>
<feature type="compositionally biased region" description="Polar residues" evidence="4">
    <location>
        <begin position="492"/>
        <end position="501"/>
    </location>
</feature>
<dbReference type="Pfam" id="PF13205">
    <property type="entry name" value="Big_5"/>
    <property type="match status" value="1"/>
</dbReference>
<comment type="caution">
    <text evidence="6">The sequence shown here is derived from an EMBL/GenBank/DDBJ whole genome shotgun (WGS) entry which is preliminary data.</text>
</comment>
<dbReference type="InterPro" id="IPR003961">
    <property type="entry name" value="FN3_dom"/>
</dbReference>
<evidence type="ECO:0000256" key="4">
    <source>
        <dbReference type="SAM" id="MobiDB-lite"/>
    </source>
</evidence>
<feature type="non-terminal residue" evidence="6">
    <location>
        <position position="1"/>
    </location>
</feature>
<evidence type="ECO:0000313" key="6">
    <source>
        <dbReference type="EMBL" id="NKX50479.1"/>
    </source>
</evidence>
<dbReference type="InterPro" id="IPR008979">
    <property type="entry name" value="Galactose-bd-like_sf"/>
</dbReference>
<keyword evidence="7" id="KW-1185">Reference proteome</keyword>
<dbReference type="InterPro" id="IPR032812">
    <property type="entry name" value="SbsA_Ig"/>
</dbReference>
<keyword evidence="3" id="KW-0119">Carbohydrate metabolism</keyword>
<evidence type="ECO:0000256" key="2">
    <source>
        <dbReference type="ARBA" id="ARBA00023295"/>
    </source>
</evidence>
<dbReference type="InterPro" id="IPR013783">
    <property type="entry name" value="Ig-like_fold"/>
</dbReference>
<gene>
    <name evidence="6" type="ORF">HER39_07845</name>
</gene>
<feature type="region of interest" description="Disordered" evidence="4">
    <location>
        <begin position="428"/>
        <end position="447"/>
    </location>
</feature>
<dbReference type="SMART" id="SM00060">
    <property type="entry name" value="FN3"/>
    <property type="match status" value="2"/>
</dbReference>
<feature type="domain" description="Fibronectin type-III" evidence="5">
    <location>
        <begin position="153"/>
        <end position="247"/>
    </location>
</feature>
<dbReference type="InterPro" id="IPR036116">
    <property type="entry name" value="FN3_sf"/>
</dbReference>
<keyword evidence="1" id="KW-0732">Signal</keyword>
<feature type="compositionally biased region" description="Basic and acidic residues" evidence="4">
    <location>
        <begin position="428"/>
        <end position="444"/>
    </location>
</feature>
<feature type="compositionally biased region" description="Basic and acidic residues" evidence="4">
    <location>
        <begin position="49"/>
        <end position="59"/>
    </location>
</feature>
<dbReference type="Proteomes" id="UP000523795">
    <property type="component" value="Unassembled WGS sequence"/>
</dbReference>
<evidence type="ECO:0000313" key="7">
    <source>
        <dbReference type="Proteomes" id="UP000523795"/>
    </source>
</evidence>
<dbReference type="Gene3D" id="2.60.40.10">
    <property type="entry name" value="Immunoglobulins"/>
    <property type="match status" value="2"/>
</dbReference>